<organism evidence="2 3">
    <name type="scientific">Aphidius gifuensis</name>
    <name type="common">Parasitoid wasp</name>
    <dbReference type="NCBI Taxonomy" id="684658"/>
    <lineage>
        <taxon>Eukaryota</taxon>
        <taxon>Metazoa</taxon>
        <taxon>Ecdysozoa</taxon>
        <taxon>Arthropoda</taxon>
        <taxon>Hexapoda</taxon>
        <taxon>Insecta</taxon>
        <taxon>Pterygota</taxon>
        <taxon>Neoptera</taxon>
        <taxon>Endopterygota</taxon>
        <taxon>Hymenoptera</taxon>
        <taxon>Apocrita</taxon>
        <taxon>Ichneumonoidea</taxon>
        <taxon>Braconidae</taxon>
        <taxon>Aphidiinae</taxon>
        <taxon>Aphidius</taxon>
    </lineage>
</organism>
<dbReference type="PANTHER" id="PTHR47890:SF1">
    <property type="entry name" value="LD24308P"/>
    <property type="match status" value="1"/>
</dbReference>
<accession>A0A834XHY0</accession>
<feature type="signal peptide" evidence="1">
    <location>
        <begin position="1"/>
        <end position="22"/>
    </location>
</feature>
<dbReference type="InterPro" id="IPR032062">
    <property type="entry name" value="DUF4803"/>
</dbReference>
<dbReference type="Pfam" id="PF16061">
    <property type="entry name" value="DUF4803"/>
    <property type="match status" value="1"/>
</dbReference>
<reference evidence="2 3" key="1">
    <citation type="submission" date="2020-08" db="EMBL/GenBank/DDBJ databases">
        <title>Aphidius gifuensis genome sequencing and assembly.</title>
        <authorList>
            <person name="Du Z."/>
        </authorList>
    </citation>
    <scope>NUCLEOTIDE SEQUENCE [LARGE SCALE GENOMIC DNA]</scope>
    <source>
        <strain evidence="2">YNYX2018</strain>
        <tissue evidence="2">Adults</tissue>
    </source>
</reference>
<evidence type="ECO:0000256" key="1">
    <source>
        <dbReference type="SAM" id="SignalP"/>
    </source>
</evidence>
<dbReference type="AlphaFoldDB" id="A0A834XHY0"/>
<evidence type="ECO:0000313" key="2">
    <source>
        <dbReference type="EMBL" id="KAF7987358.1"/>
    </source>
</evidence>
<protein>
    <recommendedName>
        <fullName evidence="4">Venom protein</fullName>
    </recommendedName>
</protein>
<name>A0A834XHY0_APHGI</name>
<sequence>MIKIIFIFLMVLTTYENSKVLAEDTERAENLMDFLDTYISVINDVAHRITIRKDSKETQLKKLYTRLTSIKFDMVKTIISLKNDCELKMSNFKKYIEKISLSSQIKIIQDRMENIFNDHVVYFALMVDRKNMDEKKIKLKSIKKSTDNIFRNKKIDKIFHKKKIDDELKNLHNNIMKSKLLDNILESTKNINENELCGIQGSPQQIIYNFYIICLFLEFLTMTTIANGNAAYKIIDPDNGFENELYGYLLQSKIRIALYSTKFLSKLENFPKKYRNCDPYDKDKHIRNVTYTEMFGLYQRIVFFSNHMLKDSGCISCDVANFTKGIDANECYSNLENSPTPWDEKGVPKDLEKCTTPRNCAGTVSRCRSLKDPEFCTLTNNPRRYQWLRDLDANIDENQFGQRDFCDGLKQTFKLDGHGSKCEYCFCTCGDESPNSTAVNTISLLPSLSDVAKNRVVVGARMIVQNNILHPQVREAKIDKNYKIAKDGPDRWIKITNIEDAVRGSRLHSNTSRFHEFEDYIAWKENLTGFNFDEITLDYGRVVTGLKFGMSEMKEDENINRIQIEVQSSEYNHETGQLVKDSEKWHRPNSKHPKFLATGNKVSTMTNEKTIIDSNTDQWAHLEVSHDRSDAGQTTVPLFDAQTIESIDKSPFGGMGFHHRSSNDKFSGFFALTGYSIDYYQFFKEI</sequence>
<gene>
    <name evidence="2" type="ORF">HCN44_003120</name>
</gene>
<dbReference type="OrthoDB" id="7932313at2759"/>
<dbReference type="PANTHER" id="PTHR47890">
    <property type="entry name" value="LD24308P"/>
    <property type="match status" value="1"/>
</dbReference>
<dbReference type="EMBL" id="JACMRX010000006">
    <property type="protein sequence ID" value="KAF7987358.1"/>
    <property type="molecule type" value="Genomic_DNA"/>
</dbReference>
<comment type="caution">
    <text evidence="2">The sequence shown here is derived from an EMBL/GenBank/DDBJ whole genome shotgun (WGS) entry which is preliminary data.</text>
</comment>
<dbReference type="Proteomes" id="UP000639338">
    <property type="component" value="Unassembled WGS sequence"/>
</dbReference>
<evidence type="ECO:0008006" key="4">
    <source>
        <dbReference type="Google" id="ProtNLM"/>
    </source>
</evidence>
<keyword evidence="3" id="KW-1185">Reference proteome</keyword>
<feature type="chain" id="PRO_5032782267" description="Venom protein" evidence="1">
    <location>
        <begin position="23"/>
        <end position="686"/>
    </location>
</feature>
<proteinExistence type="predicted"/>
<evidence type="ECO:0000313" key="3">
    <source>
        <dbReference type="Proteomes" id="UP000639338"/>
    </source>
</evidence>
<keyword evidence="1" id="KW-0732">Signal</keyword>